<dbReference type="AlphaFoldDB" id="A0A0D9WQK7"/>
<keyword evidence="2" id="KW-1185">Reference proteome</keyword>
<accession>A0A0D9WQK7</accession>
<dbReference type="Proteomes" id="UP000032180">
    <property type="component" value="Chromosome 6"/>
</dbReference>
<proteinExistence type="predicted"/>
<dbReference type="EnsemblPlants" id="LPERR06G13260.1">
    <property type="protein sequence ID" value="LPERR06G13260.1"/>
    <property type="gene ID" value="LPERR06G13260"/>
</dbReference>
<dbReference type="Gramene" id="LPERR06G13260.1">
    <property type="protein sequence ID" value="LPERR06G13260.1"/>
    <property type="gene ID" value="LPERR06G13260"/>
</dbReference>
<organism evidence="1 2">
    <name type="scientific">Leersia perrieri</name>
    <dbReference type="NCBI Taxonomy" id="77586"/>
    <lineage>
        <taxon>Eukaryota</taxon>
        <taxon>Viridiplantae</taxon>
        <taxon>Streptophyta</taxon>
        <taxon>Embryophyta</taxon>
        <taxon>Tracheophyta</taxon>
        <taxon>Spermatophyta</taxon>
        <taxon>Magnoliopsida</taxon>
        <taxon>Liliopsida</taxon>
        <taxon>Poales</taxon>
        <taxon>Poaceae</taxon>
        <taxon>BOP clade</taxon>
        <taxon>Oryzoideae</taxon>
        <taxon>Oryzeae</taxon>
        <taxon>Oryzinae</taxon>
        <taxon>Leersia</taxon>
    </lineage>
</organism>
<sequence length="241" mass="27153">MEFVSDLARKIAGFTPALRHGISKAGWLGVTSIRVLLRPGDMVAAIQSGVAYGLEFESNPVISLKDVYEFLGEDLRDDRSLLGKESSFPGFVLERKVWSKKKFGNVTRELEKLRQDLRHIKMDGGIVRPSSPRLHRRLLHVRRRVANARSQSVGVRRRAKAPREARWLFPERPYRQAKAQLGPIQSLLGNRGRGLDANRREIHGMPRALDDHGVERGDNLAACKMDNGLGVDHVIHSECQI</sequence>
<evidence type="ECO:0000313" key="2">
    <source>
        <dbReference type="Proteomes" id="UP000032180"/>
    </source>
</evidence>
<reference evidence="2" key="2">
    <citation type="submission" date="2013-12" db="EMBL/GenBank/DDBJ databases">
        <authorList>
            <person name="Yu Y."/>
            <person name="Lee S."/>
            <person name="de Baynast K."/>
            <person name="Wissotski M."/>
            <person name="Liu L."/>
            <person name="Talag J."/>
            <person name="Goicoechea J."/>
            <person name="Angelova A."/>
            <person name="Jetty R."/>
            <person name="Kudrna D."/>
            <person name="Golser W."/>
            <person name="Rivera L."/>
            <person name="Zhang J."/>
            <person name="Wing R."/>
        </authorList>
    </citation>
    <scope>NUCLEOTIDE SEQUENCE</scope>
</reference>
<name>A0A0D9WQK7_9ORYZ</name>
<reference evidence="1 2" key="1">
    <citation type="submission" date="2012-08" db="EMBL/GenBank/DDBJ databases">
        <title>Oryza genome evolution.</title>
        <authorList>
            <person name="Wing R.A."/>
        </authorList>
    </citation>
    <scope>NUCLEOTIDE SEQUENCE</scope>
</reference>
<dbReference type="HOGENOM" id="CLU_1153156_0_0_1"/>
<reference evidence="1" key="3">
    <citation type="submission" date="2015-04" db="UniProtKB">
        <authorList>
            <consortium name="EnsemblPlants"/>
        </authorList>
    </citation>
    <scope>IDENTIFICATION</scope>
</reference>
<evidence type="ECO:0000313" key="1">
    <source>
        <dbReference type="EnsemblPlants" id="LPERR06G13260.1"/>
    </source>
</evidence>
<protein>
    <submittedName>
        <fullName evidence="1">Uncharacterized protein</fullName>
    </submittedName>
</protein>